<dbReference type="RefSeq" id="WP_129227954.1">
    <property type="nucleotide sequence ID" value="NZ_QYBB01000019.1"/>
</dbReference>
<comment type="caution">
    <text evidence="1">The sequence shown here is derived from an EMBL/GenBank/DDBJ whole genome shotgun (WGS) entry which is preliminary data.</text>
</comment>
<protein>
    <submittedName>
        <fullName evidence="1">DUF1636 domain-containing protein</fullName>
    </submittedName>
</protein>
<dbReference type="Pfam" id="PF07845">
    <property type="entry name" value="DUF1636"/>
    <property type="match status" value="1"/>
</dbReference>
<dbReference type="SUPFAM" id="SSF52833">
    <property type="entry name" value="Thioredoxin-like"/>
    <property type="match status" value="1"/>
</dbReference>
<dbReference type="InterPro" id="IPR036249">
    <property type="entry name" value="Thioredoxin-like_sf"/>
</dbReference>
<gene>
    <name evidence="1" type="ORF">D3273_16295</name>
</gene>
<dbReference type="EMBL" id="QYBB01000019">
    <property type="protein sequence ID" value="RYC30929.1"/>
    <property type="molecule type" value="Genomic_DNA"/>
</dbReference>
<proteinExistence type="predicted"/>
<reference evidence="1 2" key="1">
    <citation type="submission" date="2018-12" db="EMBL/GenBank/DDBJ databases">
        <authorList>
            <person name="Grouzdev D.S."/>
            <person name="Krutkina M.S."/>
        </authorList>
    </citation>
    <scope>NUCLEOTIDE SEQUENCE [LARGE SCALE GENOMIC DNA]</scope>
    <source>
        <strain evidence="1 2">RmlP026</strain>
    </source>
</reference>
<organism evidence="1 2">
    <name type="scientific">Lichenibacterium minor</name>
    <dbReference type="NCBI Taxonomy" id="2316528"/>
    <lineage>
        <taxon>Bacteria</taxon>
        <taxon>Pseudomonadati</taxon>
        <taxon>Pseudomonadota</taxon>
        <taxon>Alphaproteobacteria</taxon>
        <taxon>Hyphomicrobiales</taxon>
        <taxon>Lichenihabitantaceae</taxon>
        <taxon>Lichenibacterium</taxon>
    </lineage>
</organism>
<name>A0A4Q2U339_9HYPH</name>
<sequence length="139" mass="14499">MAIFQEPDPVRPDAVEAATTLFVCVTCRVEGDASEIRAGRRLHDALVGALGADPAVRLVPVECLSACRRPCAVSLTAPGKWTYVYGDLAAEAAAPVLADAARLYGATADGLIPWKLRADPIKKGAVARVPPLALPGQTP</sequence>
<evidence type="ECO:0000313" key="2">
    <source>
        <dbReference type="Proteomes" id="UP000290759"/>
    </source>
</evidence>
<accession>A0A4Q2U339</accession>
<dbReference type="CDD" id="cd02980">
    <property type="entry name" value="TRX_Fd_family"/>
    <property type="match status" value="1"/>
</dbReference>
<evidence type="ECO:0000313" key="1">
    <source>
        <dbReference type="EMBL" id="RYC30929.1"/>
    </source>
</evidence>
<dbReference type="Proteomes" id="UP000290759">
    <property type="component" value="Unassembled WGS sequence"/>
</dbReference>
<dbReference type="OrthoDB" id="424426at2"/>
<reference evidence="1 2" key="2">
    <citation type="submission" date="2019-02" db="EMBL/GenBank/DDBJ databases">
        <title>'Lichenibacterium ramalinii' gen. nov. sp. nov., 'Lichenibacterium minor' gen. nov. sp. nov.</title>
        <authorList>
            <person name="Pankratov T."/>
        </authorList>
    </citation>
    <scope>NUCLEOTIDE SEQUENCE [LARGE SCALE GENOMIC DNA]</scope>
    <source>
        <strain evidence="1 2">RmlP026</strain>
    </source>
</reference>
<keyword evidence="2" id="KW-1185">Reference proteome</keyword>
<dbReference type="AlphaFoldDB" id="A0A4Q2U339"/>
<dbReference type="InterPro" id="IPR012863">
    <property type="entry name" value="DUF1636"/>
</dbReference>